<evidence type="ECO:0000313" key="1">
    <source>
        <dbReference type="EMBL" id="CAA9564177.1"/>
    </source>
</evidence>
<name>A0A6J4V102_9BACT</name>
<dbReference type="EMBL" id="CADCWK010000210">
    <property type="protein sequence ID" value="CAA9564177.1"/>
    <property type="molecule type" value="Genomic_DNA"/>
</dbReference>
<organism evidence="1">
    <name type="scientific">uncultured Thermomicrobiales bacterium</name>
    <dbReference type="NCBI Taxonomy" id="1645740"/>
    <lineage>
        <taxon>Bacteria</taxon>
        <taxon>Pseudomonadati</taxon>
        <taxon>Thermomicrobiota</taxon>
        <taxon>Thermomicrobia</taxon>
        <taxon>Thermomicrobiales</taxon>
        <taxon>environmental samples</taxon>
    </lineage>
</organism>
<accession>A0A6J4V102</accession>
<gene>
    <name evidence="1" type="ORF">AVDCRST_MAG33-1921</name>
</gene>
<dbReference type="AlphaFoldDB" id="A0A6J4V102"/>
<protein>
    <submittedName>
        <fullName evidence="1">Uncharacterized protein</fullName>
    </submittedName>
</protein>
<reference evidence="1" key="1">
    <citation type="submission" date="2020-02" db="EMBL/GenBank/DDBJ databases">
        <authorList>
            <person name="Meier V. D."/>
        </authorList>
    </citation>
    <scope>NUCLEOTIDE SEQUENCE</scope>
    <source>
        <strain evidence="1">AVDCRST_MAG33</strain>
    </source>
</reference>
<proteinExistence type="predicted"/>
<sequence>MIDTMSQGQFVPLPPPRYRETMVRVYRTTPLYVSDAESLARERWQVAAVDRRPRRSGLGRILCLPPIAMIVRPRPEIVVTYSRAVTAPGTRTMNLFARRHRPAI</sequence>